<name>A0A0C2FTL2_9BILA</name>
<protein>
    <submittedName>
        <fullName evidence="3">Zinc finger, C2H2 type</fullName>
    </submittedName>
</protein>
<keyword evidence="1" id="KW-0863">Zinc-finger</keyword>
<evidence type="ECO:0000313" key="4">
    <source>
        <dbReference type="Proteomes" id="UP000054047"/>
    </source>
</evidence>
<evidence type="ECO:0000259" key="2">
    <source>
        <dbReference type="PROSITE" id="PS50157"/>
    </source>
</evidence>
<organism evidence="3 4">
    <name type="scientific">Ancylostoma duodenale</name>
    <dbReference type="NCBI Taxonomy" id="51022"/>
    <lineage>
        <taxon>Eukaryota</taxon>
        <taxon>Metazoa</taxon>
        <taxon>Ecdysozoa</taxon>
        <taxon>Nematoda</taxon>
        <taxon>Chromadorea</taxon>
        <taxon>Rhabditida</taxon>
        <taxon>Rhabditina</taxon>
        <taxon>Rhabditomorpha</taxon>
        <taxon>Strongyloidea</taxon>
        <taxon>Ancylostomatidae</taxon>
        <taxon>Ancylostomatinae</taxon>
        <taxon>Ancylostoma</taxon>
    </lineage>
</organism>
<dbReference type="InterPro" id="IPR013087">
    <property type="entry name" value="Znf_C2H2_type"/>
</dbReference>
<evidence type="ECO:0000313" key="3">
    <source>
        <dbReference type="EMBL" id="KIH51915.1"/>
    </source>
</evidence>
<keyword evidence="4" id="KW-1185">Reference proteome</keyword>
<dbReference type="AlphaFoldDB" id="A0A0C2FTL2"/>
<keyword evidence="1" id="KW-0862">Zinc</keyword>
<dbReference type="PROSITE" id="PS50157">
    <property type="entry name" value="ZINC_FINGER_C2H2_2"/>
    <property type="match status" value="1"/>
</dbReference>
<keyword evidence="1" id="KW-0479">Metal-binding</keyword>
<dbReference type="SMART" id="SM00355">
    <property type="entry name" value="ZnF_C2H2"/>
    <property type="match status" value="3"/>
</dbReference>
<feature type="non-terminal residue" evidence="3">
    <location>
        <position position="1"/>
    </location>
</feature>
<dbReference type="Proteomes" id="UP000054047">
    <property type="component" value="Unassembled WGS sequence"/>
</dbReference>
<dbReference type="OrthoDB" id="1405595at2759"/>
<dbReference type="GO" id="GO:0008270">
    <property type="term" value="F:zinc ion binding"/>
    <property type="evidence" value="ECO:0007669"/>
    <property type="project" value="UniProtKB-KW"/>
</dbReference>
<gene>
    <name evidence="3" type="ORF">ANCDUO_17990</name>
</gene>
<proteinExistence type="predicted"/>
<reference evidence="3 4" key="1">
    <citation type="submission" date="2013-12" db="EMBL/GenBank/DDBJ databases">
        <title>Draft genome of the parsitic nematode Ancylostoma duodenale.</title>
        <authorList>
            <person name="Mitreva M."/>
        </authorList>
    </citation>
    <scope>NUCLEOTIDE SEQUENCE [LARGE SCALE GENOMIC DNA]</scope>
    <source>
        <strain evidence="3 4">Zhejiang</strain>
    </source>
</reference>
<dbReference type="Gene3D" id="3.30.160.60">
    <property type="entry name" value="Classic Zinc Finger"/>
    <property type="match status" value="1"/>
</dbReference>
<accession>A0A0C2FTL2</accession>
<sequence>VADEVESYPCPLCPDRVFLTSFGLEKHSSENHQEHLQEMTSLAKERTKKEIMWNFGLCPDSNENVAGNGVEDADVGERRFKACNLCGILVDADSPAAMESHLRAHKKNDDLKLKLLARYGPEEVNRLMCNECNMVFGDECSLIVHNQQMHTRRRK</sequence>
<dbReference type="EMBL" id="KN745070">
    <property type="protein sequence ID" value="KIH51915.1"/>
    <property type="molecule type" value="Genomic_DNA"/>
</dbReference>
<evidence type="ECO:0000256" key="1">
    <source>
        <dbReference type="PROSITE-ProRule" id="PRU00042"/>
    </source>
</evidence>
<dbReference type="PROSITE" id="PS00028">
    <property type="entry name" value="ZINC_FINGER_C2H2_1"/>
    <property type="match status" value="1"/>
</dbReference>
<feature type="domain" description="C2H2-type" evidence="2">
    <location>
        <begin position="127"/>
        <end position="155"/>
    </location>
</feature>